<dbReference type="InterPro" id="IPR036922">
    <property type="entry name" value="Rieske_2Fe-2S_sf"/>
</dbReference>
<evidence type="ECO:0000256" key="2">
    <source>
        <dbReference type="ARBA" id="ARBA00022723"/>
    </source>
</evidence>
<keyword evidence="5" id="KW-1015">Disulfide bond</keyword>
<dbReference type="RefSeq" id="WP_188413230.1">
    <property type="nucleotide sequence ID" value="NZ_BMDO01000001.1"/>
</dbReference>
<dbReference type="PANTHER" id="PTHR10134">
    <property type="entry name" value="CYTOCHROME B-C1 COMPLEX SUBUNIT RIESKE, MITOCHONDRIAL"/>
    <property type="match status" value="1"/>
</dbReference>
<dbReference type="GO" id="GO:0046872">
    <property type="term" value="F:metal ion binding"/>
    <property type="evidence" value="ECO:0007669"/>
    <property type="project" value="UniProtKB-KW"/>
</dbReference>
<keyword evidence="3" id="KW-0408">Iron</keyword>
<keyword evidence="2" id="KW-0479">Metal-binding</keyword>
<evidence type="ECO:0000256" key="3">
    <source>
        <dbReference type="ARBA" id="ARBA00023004"/>
    </source>
</evidence>
<dbReference type="EMBL" id="BMDO01000001">
    <property type="protein sequence ID" value="GGI49143.1"/>
    <property type="molecule type" value="Genomic_DNA"/>
</dbReference>
<evidence type="ECO:0000256" key="4">
    <source>
        <dbReference type="ARBA" id="ARBA00023014"/>
    </source>
</evidence>
<organism evidence="7 8">
    <name type="scientific">Mucilaginibacter galii</name>
    <dbReference type="NCBI Taxonomy" id="2005073"/>
    <lineage>
        <taxon>Bacteria</taxon>
        <taxon>Pseudomonadati</taxon>
        <taxon>Bacteroidota</taxon>
        <taxon>Sphingobacteriia</taxon>
        <taxon>Sphingobacteriales</taxon>
        <taxon>Sphingobacteriaceae</taxon>
        <taxon>Mucilaginibacter</taxon>
    </lineage>
</organism>
<comment type="caution">
    <text evidence="7">The sequence shown here is derived from an EMBL/GenBank/DDBJ whole genome shotgun (WGS) entry which is preliminary data.</text>
</comment>
<dbReference type="Gene3D" id="2.102.10.10">
    <property type="entry name" value="Rieske [2Fe-2S] iron-sulphur domain"/>
    <property type="match status" value="1"/>
</dbReference>
<name>A0A917MZU6_9SPHI</name>
<proteinExistence type="predicted"/>
<dbReference type="GO" id="GO:0051537">
    <property type="term" value="F:2 iron, 2 sulfur cluster binding"/>
    <property type="evidence" value="ECO:0007669"/>
    <property type="project" value="UniProtKB-KW"/>
</dbReference>
<dbReference type="PROSITE" id="PS51296">
    <property type="entry name" value="RIESKE"/>
    <property type="match status" value="1"/>
</dbReference>
<evidence type="ECO:0000313" key="7">
    <source>
        <dbReference type="EMBL" id="GGI49143.1"/>
    </source>
</evidence>
<evidence type="ECO:0000256" key="1">
    <source>
        <dbReference type="ARBA" id="ARBA00022714"/>
    </source>
</evidence>
<dbReference type="Pfam" id="PF00355">
    <property type="entry name" value="Rieske"/>
    <property type="match status" value="1"/>
</dbReference>
<accession>A0A917MZU6</accession>
<dbReference type="Proteomes" id="UP000662074">
    <property type="component" value="Unassembled WGS sequence"/>
</dbReference>
<gene>
    <name evidence="7" type="ORF">GCM10011425_03550</name>
</gene>
<dbReference type="AlphaFoldDB" id="A0A917MZU6"/>
<evidence type="ECO:0000256" key="5">
    <source>
        <dbReference type="ARBA" id="ARBA00023157"/>
    </source>
</evidence>
<keyword evidence="4" id="KW-0411">Iron-sulfur</keyword>
<dbReference type="PROSITE" id="PS51257">
    <property type="entry name" value="PROKAR_LIPOPROTEIN"/>
    <property type="match status" value="1"/>
</dbReference>
<reference evidence="7" key="2">
    <citation type="submission" date="2020-09" db="EMBL/GenBank/DDBJ databases">
        <authorList>
            <person name="Sun Q."/>
            <person name="Sedlacek I."/>
        </authorList>
    </citation>
    <scope>NUCLEOTIDE SEQUENCE</scope>
    <source>
        <strain evidence="7">CCM 8711</strain>
    </source>
</reference>
<evidence type="ECO:0000259" key="6">
    <source>
        <dbReference type="PROSITE" id="PS51296"/>
    </source>
</evidence>
<dbReference type="InterPro" id="IPR014349">
    <property type="entry name" value="Rieske_Fe-S_prot"/>
</dbReference>
<dbReference type="CDD" id="cd03467">
    <property type="entry name" value="Rieske"/>
    <property type="match status" value="1"/>
</dbReference>
<dbReference type="InterPro" id="IPR017941">
    <property type="entry name" value="Rieske_2Fe-2S"/>
</dbReference>
<dbReference type="SUPFAM" id="SSF50022">
    <property type="entry name" value="ISP domain"/>
    <property type="match status" value="1"/>
</dbReference>
<reference evidence="7" key="1">
    <citation type="journal article" date="2014" name="Int. J. Syst. Evol. Microbiol.">
        <title>Complete genome sequence of Corynebacterium casei LMG S-19264T (=DSM 44701T), isolated from a smear-ripened cheese.</title>
        <authorList>
            <consortium name="US DOE Joint Genome Institute (JGI-PGF)"/>
            <person name="Walter F."/>
            <person name="Albersmeier A."/>
            <person name="Kalinowski J."/>
            <person name="Ruckert C."/>
        </authorList>
    </citation>
    <scope>NUCLEOTIDE SEQUENCE</scope>
    <source>
        <strain evidence="7">CCM 8711</strain>
    </source>
</reference>
<sequence>MERKDFLSKLGITMAAVCTGCSLYSCGSDPKNDPTPGNGGGTTNPPPTSGSTLFNVNLDSELKNIGDFKVASGVILVRLAAGSVSSAFTAVQVACTHQGTSINYNTAQGKFICPNHGSQFSTGGAVLLGPATTALKAYTVAITGSNLTVAA</sequence>
<protein>
    <submittedName>
        <fullName evidence="7">Iron-sulfur protein</fullName>
    </submittedName>
</protein>
<feature type="domain" description="Rieske" evidence="6">
    <location>
        <begin position="54"/>
        <end position="149"/>
    </location>
</feature>
<keyword evidence="1" id="KW-0001">2Fe-2S</keyword>
<evidence type="ECO:0000313" key="8">
    <source>
        <dbReference type="Proteomes" id="UP000662074"/>
    </source>
</evidence>
<keyword evidence="8" id="KW-1185">Reference proteome</keyword>